<name>A0A1E1FLM8_9TELE</name>
<keyword evidence="10 15" id="KW-0472">Membrane</keyword>
<evidence type="ECO:0000313" key="16">
    <source>
        <dbReference type="EMBL" id="BAV71410.1"/>
    </source>
</evidence>
<evidence type="ECO:0000256" key="2">
    <source>
        <dbReference type="ARBA" id="ARBA00008892"/>
    </source>
</evidence>
<evidence type="ECO:0000256" key="6">
    <source>
        <dbReference type="ARBA" id="ARBA00022781"/>
    </source>
</evidence>
<evidence type="ECO:0000256" key="8">
    <source>
        <dbReference type="ARBA" id="ARBA00023065"/>
    </source>
</evidence>
<comment type="subunit">
    <text evidence="13">Component of the ATP synthase complex composed at least of ATP5F1A/subunit alpha, ATP5F1B/subunit beta, ATP5MC1/subunit c (homooctomer), MT-ATP6/subunit a, MT-ATP8/subunit 8, ATP5ME/subunit e, ATP5MF/subunit f, ATP5MG/subunit g, ATP5MK/subunit k, ATP5MJ/subunit j, ATP5F1C/subunit gamma, ATP5F1D/subunit delta, ATP5F1E/subunit epsilon, ATP5PF/subunit F6, ATP5PB/subunit b, ATP5PD/subunit d, ATP5PO/subunit OSCP. ATP synthase complex consists of a soluble F(1) head domain (subunits alpha(3) and beta(3)) - the catalytic core - and a membrane F(0) domain - the membrane proton channel (subunits c, a, 8, e, f, g, k and j). These two domains are linked by a central stalk (subunits gamma, delta, and epsilon) rotating inside the F1 region and a stationary peripheral stalk (subunits F6, b, d, and OSCP).</text>
</comment>
<geneLocation type="mitochondrion" evidence="16"/>
<protein>
    <recommendedName>
        <fullName evidence="14">ATP synthase complex subunit 8</fullName>
    </recommendedName>
</protein>
<evidence type="ECO:0000256" key="5">
    <source>
        <dbReference type="ARBA" id="ARBA00022692"/>
    </source>
</evidence>
<comment type="similarity">
    <text evidence="2 14">Belongs to the ATPase protein 8 family.</text>
</comment>
<evidence type="ECO:0000256" key="7">
    <source>
        <dbReference type="ARBA" id="ARBA00022989"/>
    </source>
</evidence>
<evidence type="ECO:0000256" key="15">
    <source>
        <dbReference type="SAM" id="Phobius"/>
    </source>
</evidence>
<keyword evidence="9 14" id="KW-0496">Mitochondrion</keyword>
<dbReference type="AlphaFoldDB" id="A0A1E1FLM8"/>
<keyword evidence="11" id="KW-0066">ATP synthesis</keyword>
<evidence type="ECO:0000256" key="10">
    <source>
        <dbReference type="ARBA" id="ARBA00023136"/>
    </source>
</evidence>
<gene>
    <name evidence="16" type="primary">ATPase 8</name>
</gene>
<feature type="transmembrane region" description="Helical" evidence="15">
    <location>
        <begin position="6"/>
        <end position="24"/>
    </location>
</feature>
<keyword evidence="3 14" id="KW-0813">Transport</keyword>
<evidence type="ECO:0000256" key="12">
    <source>
        <dbReference type="ARBA" id="ARBA00053067"/>
    </source>
</evidence>
<evidence type="ECO:0000256" key="3">
    <source>
        <dbReference type="ARBA" id="ARBA00022448"/>
    </source>
</evidence>
<dbReference type="InterPro" id="IPR001421">
    <property type="entry name" value="ATP8_metazoa"/>
</dbReference>
<keyword evidence="4 14" id="KW-0138">CF(0)</keyword>
<proteinExistence type="inferred from homology"/>
<dbReference type="GO" id="GO:0045259">
    <property type="term" value="C:proton-transporting ATP synthase complex"/>
    <property type="evidence" value="ECO:0007669"/>
    <property type="project" value="UniProtKB-KW"/>
</dbReference>
<evidence type="ECO:0000256" key="9">
    <source>
        <dbReference type="ARBA" id="ARBA00023128"/>
    </source>
</evidence>
<keyword evidence="6 14" id="KW-0375">Hydrogen ion transport</keyword>
<dbReference type="GO" id="GO:0015078">
    <property type="term" value="F:proton transmembrane transporter activity"/>
    <property type="evidence" value="ECO:0007669"/>
    <property type="project" value="InterPro"/>
</dbReference>
<evidence type="ECO:0000256" key="11">
    <source>
        <dbReference type="ARBA" id="ARBA00023310"/>
    </source>
</evidence>
<sequence length="54" mass="6563">MPQLNPNPWFMILMFSWMVFLIIIPPKILNYTSPNEPTLMTAKKHETESWDWPW</sequence>
<dbReference type="PANTHER" id="PTHR39937">
    <property type="entry name" value="ATP SYNTHASE PROTEIN 8"/>
    <property type="match status" value="1"/>
</dbReference>
<evidence type="ECO:0000256" key="4">
    <source>
        <dbReference type="ARBA" id="ARBA00022547"/>
    </source>
</evidence>
<reference evidence="16" key="1">
    <citation type="submission" date="2009-05" db="EMBL/GenBank/DDBJ databases">
        <title>Whole mitochondrial genome sequences in Cypriniformes.</title>
        <authorList>
            <person name="Miya M."/>
        </authorList>
    </citation>
    <scope>NUCLEOTIDE SEQUENCE</scope>
    <source>
        <strain evidence="16">CBM ZF 11341</strain>
    </source>
</reference>
<comment type="subcellular location">
    <subcellularLocation>
        <location evidence="1 14">Mitochondrion membrane</location>
        <topology evidence="1 14">Single-pass membrane protein</topology>
    </subcellularLocation>
</comment>
<organism evidence="16">
    <name type="scientific">Oreichthys cosuatis</name>
    <dbReference type="NCBI Taxonomy" id="643370"/>
    <lineage>
        <taxon>Eukaryota</taxon>
        <taxon>Metazoa</taxon>
        <taxon>Chordata</taxon>
        <taxon>Craniata</taxon>
        <taxon>Vertebrata</taxon>
        <taxon>Euteleostomi</taxon>
        <taxon>Actinopterygii</taxon>
        <taxon>Neopterygii</taxon>
        <taxon>Teleostei</taxon>
        <taxon>Ostariophysi</taxon>
        <taxon>Cypriniformes</taxon>
        <taxon>Cyprinidae</taxon>
        <taxon>Smiliogastrinae</taxon>
        <taxon>Oreichthys</taxon>
    </lineage>
</organism>
<dbReference type="PANTHER" id="PTHR39937:SF1">
    <property type="entry name" value="ATP SYNTHASE PROTEIN 8"/>
    <property type="match status" value="1"/>
</dbReference>
<dbReference type="GO" id="GO:0015986">
    <property type="term" value="P:proton motive force-driven ATP synthesis"/>
    <property type="evidence" value="ECO:0007669"/>
    <property type="project" value="InterPro"/>
</dbReference>
<evidence type="ECO:0000256" key="13">
    <source>
        <dbReference type="ARBA" id="ARBA00064647"/>
    </source>
</evidence>
<dbReference type="Pfam" id="PF00895">
    <property type="entry name" value="ATP-synt_8"/>
    <property type="match status" value="1"/>
</dbReference>
<dbReference type="EMBL" id="AP011366">
    <property type="protein sequence ID" value="BAV71410.1"/>
    <property type="molecule type" value="Genomic_DNA"/>
</dbReference>
<keyword evidence="8 14" id="KW-0406">Ion transport</keyword>
<comment type="function">
    <text evidence="12">Subunit 8, of the mitochondrial membrane ATP synthase complex (F(1)F(0) ATP synthase or Complex V) that produces ATP from ADP in the presence of a proton gradient across the membrane which is generated by electron transport complexes of the respiratory chain. ATP synthase complex consist of a soluble F(1) head domain - the catalytic core - and a membrane F(1) domain - the membrane proton channel. These two domains are linked by a central stalk rotating inside the F(1) region and a stationary peripheral stalk. During catalysis, ATP synthesis in the catalytic domain of F(1) is coupled via a rotary mechanism of the central stalk subunits to proton translocation. In vivo, can only synthesize ATP although its ATP hydrolase activity can be activated artificially in vitro. Part of the complex F(0) domain.</text>
</comment>
<keyword evidence="7 15" id="KW-1133">Transmembrane helix</keyword>
<dbReference type="InterPro" id="IPR050635">
    <property type="entry name" value="ATPase_protein_8"/>
</dbReference>
<dbReference type="GO" id="GO:0031966">
    <property type="term" value="C:mitochondrial membrane"/>
    <property type="evidence" value="ECO:0007669"/>
    <property type="project" value="UniProtKB-SubCell"/>
</dbReference>
<keyword evidence="5 14" id="KW-0812">Transmembrane</keyword>
<evidence type="ECO:0000256" key="14">
    <source>
        <dbReference type="RuleBase" id="RU003661"/>
    </source>
</evidence>
<accession>A0A1E1FLM8</accession>
<evidence type="ECO:0000256" key="1">
    <source>
        <dbReference type="ARBA" id="ARBA00004304"/>
    </source>
</evidence>